<sequence length="68" mass="7707">MENEVSVSCTEQGCSDLWDFPSNAPLPFFLTKVCSSTEEIFRLNLQICWPVDLRIKCSKCCGIVFIDV</sequence>
<protein>
    <submittedName>
        <fullName evidence="1">Uncharacterized protein</fullName>
    </submittedName>
</protein>
<organism evidence="1">
    <name type="scientific">Anguilla anguilla</name>
    <name type="common">European freshwater eel</name>
    <name type="synonym">Muraena anguilla</name>
    <dbReference type="NCBI Taxonomy" id="7936"/>
    <lineage>
        <taxon>Eukaryota</taxon>
        <taxon>Metazoa</taxon>
        <taxon>Chordata</taxon>
        <taxon>Craniata</taxon>
        <taxon>Vertebrata</taxon>
        <taxon>Euteleostomi</taxon>
        <taxon>Actinopterygii</taxon>
        <taxon>Neopterygii</taxon>
        <taxon>Teleostei</taxon>
        <taxon>Anguilliformes</taxon>
        <taxon>Anguillidae</taxon>
        <taxon>Anguilla</taxon>
    </lineage>
</organism>
<evidence type="ECO:0000313" key="1">
    <source>
        <dbReference type="EMBL" id="JAH57572.1"/>
    </source>
</evidence>
<dbReference type="EMBL" id="GBXM01051005">
    <property type="protein sequence ID" value="JAH57572.1"/>
    <property type="molecule type" value="Transcribed_RNA"/>
</dbReference>
<dbReference type="AlphaFoldDB" id="A0A0E9TVS2"/>
<accession>A0A0E9TVS2</accession>
<reference evidence="1" key="1">
    <citation type="submission" date="2014-11" db="EMBL/GenBank/DDBJ databases">
        <authorList>
            <person name="Amaro Gonzalez C."/>
        </authorList>
    </citation>
    <scope>NUCLEOTIDE SEQUENCE</scope>
</reference>
<name>A0A0E9TVS2_ANGAN</name>
<reference evidence="1" key="2">
    <citation type="journal article" date="2015" name="Fish Shellfish Immunol.">
        <title>Early steps in the European eel (Anguilla anguilla)-Vibrio vulnificus interaction in the gills: Role of the RtxA13 toxin.</title>
        <authorList>
            <person name="Callol A."/>
            <person name="Pajuelo D."/>
            <person name="Ebbesson L."/>
            <person name="Teles M."/>
            <person name="MacKenzie S."/>
            <person name="Amaro C."/>
        </authorList>
    </citation>
    <scope>NUCLEOTIDE SEQUENCE</scope>
</reference>
<proteinExistence type="predicted"/>